<organism evidence="8 9">
    <name type="scientific">Coptotermes formosanus</name>
    <name type="common">Formosan subterranean termite</name>
    <dbReference type="NCBI Taxonomy" id="36987"/>
    <lineage>
        <taxon>Eukaryota</taxon>
        <taxon>Metazoa</taxon>
        <taxon>Ecdysozoa</taxon>
        <taxon>Arthropoda</taxon>
        <taxon>Hexapoda</taxon>
        <taxon>Insecta</taxon>
        <taxon>Pterygota</taxon>
        <taxon>Neoptera</taxon>
        <taxon>Polyneoptera</taxon>
        <taxon>Dictyoptera</taxon>
        <taxon>Blattodea</taxon>
        <taxon>Blattoidea</taxon>
        <taxon>Termitoidae</taxon>
        <taxon>Rhinotermitidae</taxon>
        <taxon>Coptotermes</taxon>
    </lineage>
</organism>
<feature type="domain" description="Glucose-methanol-choline oxidoreductase N-terminal" evidence="6">
    <location>
        <begin position="147"/>
        <end position="170"/>
    </location>
</feature>
<dbReference type="InterPro" id="IPR036188">
    <property type="entry name" value="FAD/NAD-bd_sf"/>
</dbReference>
<proteinExistence type="inferred from homology"/>
<dbReference type="PANTHER" id="PTHR11552">
    <property type="entry name" value="GLUCOSE-METHANOL-CHOLINE GMC OXIDOREDUCTASE"/>
    <property type="match status" value="1"/>
</dbReference>
<evidence type="ECO:0000256" key="2">
    <source>
        <dbReference type="PIRSR" id="PIRSR000137-1"/>
    </source>
</evidence>
<dbReference type="GO" id="GO:0016614">
    <property type="term" value="F:oxidoreductase activity, acting on CH-OH group of donors"/>
    <property type="evidence" value="ECO:0007669"/>
    <property type="project" value="InterPro"/>
</dbReference>
<dbReference type="PANTHER" id="PTHR11552:SF158">
    <property type="entry name" value="GH23626P-RELATED"/>
    <property type="match status" value="1"/>
</dbReference>
<feature type="signal peptide" evidence="5">
    <location>
        <begin position="1"/>
        <end position="21"/>
    </location>
</feature>
<dbReference type="Pfam" id="PF05199">
    <property type="entry name" value="GMC_oxred_C"/>
    <property type="match status" value="1"/>
</dbReference>
<keyword evidence="9" id="KW-1185">Reference proteome</keyword>
<dbReference type="InterPro" id="IPR012132">
    <property type="entry name" value="GMC_OxRdtase"/>
</dbReference>
<name>A0A6L2PYV2_COPFO</name>
<evidence type="ECO:0000313" key="8">
    <source>
        <dbReference type="EMBL" id="GFG37716.1"/>
    </source>
</evidence>
<feature type="binding site" evidence="3">
    <location>
        <position position="149"/>
    </location>
    <ligand>
        <name>FAD</name>
        <dbReference type="ChEBI" id="CHEBI:57692"/>
    </ligand>
</feature>
<sequence length="632" mass="71456">MWISILPLLITFIQPDSIALGRDIRGELAGNVLKYLKEGTVSAMNFIKEGTAHFEQEPKDEKNILPEYDFIIVGGGTAGCVLANRLSEVRNWKVLLIEAGGKENYVMDIPLIAQLLQFSEANWKYNMEPSGNVCLGMKSGKCSLPRGKVIGGSSTINYMIYTRGNRYDYDRWEKLGNNGWGFKDVLPYFLKHENMMIRELGEERLYHATNGEMPVTYAPYRTPLADAFLEAGKEMGQRVVDYNGKTQVDFSYLQATMRNGTRWSASRAFLHPIRHRSNLHVRKRSLVTNILIDRDTKTAYGVEFVRDNKKFVVHARKEVIVSAGAINSPQLLMLSGIGPREHLLKLGIPVIEDLKVGYNLMDHIAMMTLTFVLNQSVALTERDALSSKNLFEYMSYHTGPLSVPAAVEGMAFYDSKNPHDEEGDPDLEIMLLAGSLASSSFAQKTLQIKEDIYETVYKPIEKCHTWTGMPVTLKTKSRGRILLSSRNPFHKPRIHFDFFKDPADLESLLLILKKVLELSGTQAFRKYGSRLHDIPIPGCKHFLFGSDDYWRCALRHFAFPVWHLSGTCKMGPAMDESAVVEPRLRVYGVKRLRVVDASIIPVIPAAHTNAPTMMIAEKAADYIKQDWTQNIH</sequence>
<keyword evidence="4" id="KW-0285">Flavoprotein</keyword>
<dbReference type="PROSITE" id="PS00623">
    <property type="entry name" value="GMC_OXRED_1"/>
    <property type="match status" value="1"/>
</dbReference>
<evidence type="ECO:0000256" key="1">
    <source>
        <dbReference type="ARBA" id="ARBA00010790"/>
    </source>
</evidence>
<evidence type="ECO:0000256" key="4">
    <source>
        <dbReference type="RuleBase" id="RU003968"/>
    </source>
</evidence>
<dbReference type="Gene3D" id="3.50.50.60">
    <property type="entry name" value="FAD/NAD(P)-binding domain"/>
    <property type="match status" value="1"/>
</dbReference>
<comment type="cofactor">
    <cofactor evidence="3">
        <name>FAD</name>
        <dbReference type="ChEBI" id="CHEBI:57692"/>
    </cofactor>
</comment>
<gene>
    <name evidence="8" type="ORF">Cfor_11790</name>
</gene>
<reference evidence="9" key="1">
    <citation type="submission" date="2020-01" db="EMBL/GenBank/DDBJ databases">
        <title>Draft genome sequence of the Termite Coptotermes fromosanus.</title>
        <authorList>
            <person name="Itakura S."/>
            <person name="Yosikawa Y."/>
            <person name="Umezawa K."/>
        </authorList>
    </citation>
    <scope>NUCLEOTIDE SEQUENCE [LARGE SCALE GENOMIC DNA]</scope>
</reference>
<dbReference type="Gene3D" id="3.30.560.10">
    <property type="entry name" value="Glucose Oxidase, domain 3"/>
    <property type="match status" value="1"/>
</dbReference>
<dbReference type="Pfam" id="PF00732">
    <property type="entry name" value="GMC_oxred_N"/>
    <property type="match status" value="1"/>
</dbReference>
<dbReference type="InParanoid" id="A0A6L2PYV2"/>
<accession>A0A6L2PYV2</accession>
<dbReference type="SUPFAM" id="SSF51905">
    <property type="entry name" value="FAD/NAD(P)-binding domain"/>
    <property type="match status" value="1"/>
</dbReference>
<dbReference type="PROSITE" id="PS00624">
    <property type="entry name" value="GMC_OXRED_2"/>
    <property type="match status" value="1"/>
</dbReference>
<dbReference type="InterPro" id="IPR007867">
    <property type="entry name" value="GMC_OxRtase_C"/>
</dbReference>
<feature type="binding site" evidence="3">
    <location>
        <position position="287"/>
    </location>
    <ligand>
        <name>FAD</name>
        <dbReference type="ChEBI" id="CHEBI:57692"/>
    </ligand>
</feature>
<dbReference type="FunCoup" id="A0A6L2PYV2">
    <property type="interactions" value="46"/>
</dbReference>
<evidence type="ECO:0000259" key="7">
    <source>
        <dbReference type="PROSITE" id="PS00624"/>
    </source>
</evidence>
<keyword evidence="5" id="KW-0732">Signal</keyword>
<comment type="caution">
    <text evidence="8">The sequence shown here is derived from an EMBL/GenBank/DDBJ whole genome shotgun (WGS) entry which is preliminary data.</text>
</comment>
<protein>
    <recommendedName>
        <fullName evidence="6 7">Glucose-methanol-choline oxidoreductase N-terminal domain-containing protein</fullName>
    </recommendedName>
</protein>
<feature type="binding site" evidence="3">
    <location>
        <begin position="562"/>
        <end position="563"/>
    </location>
    <ligand>
        <name>FAD</name>
        <dbReference type="ChEBI" id="CHEBI:57692"/>
    </ligand>
</feature>
<evidence type="ECO:0000313" key="9">
    <source>
        <dbReference type="Proteomes" id="UP000502823"/>
    </source>
</evidence>
<comment type="similarity">
    <text evidence="1 4">Belongs to the GMC oxidoreductase family.</text>
</comment>
<dbReference type="OrthoDB" id="269227at2759"/>
<dbReference type="AlphaFoldDB" id="A0A6L2PYV2"/>
<dbReference type="EMBL" id="BLKM01009743">
    <property type="protein sequence ID" value="GFG37716.1"/>
    <property type="molecule type" value="Genomic_DNA"/>
</dbReference>
<dbReference type="PIRSF" id="PIRSF000137">
    <property type="entry name" value="Alcohol_oxidase"/>
    <property type="match status" value="1"/>
</dbReference>
<evidence type="ECO:0000256" key="3">
    <source>
        <dbReference type="PIRSR" id="PIRSR000137-2"/>
    </source>
</evidence>
<dbReference type="InterPro" id="IPR000172">
    <property type="entry name" value="GMC_OxRdtase_N"/>
</dbReference>
<evidence type="ECO:0000259" key="6">
    <source>
        <dbReference type="PROSITE" id="PS00623"/>
    </source>
</evidence>
<dbReference type="Proteomes" id="UP000502823">
    <property type="component" value="Unassembled WGS sequence"/>
</dbReference>
<feature type="domain" description="Glucose-methanol-choline oxidoreductase N-terminal" evidence="7">
    <location>
        <begin position="324"/>
        <end position="338"/>
    </location>
</feature>
<dbReference type="SUPFAM" id="SSF54373">
    <property type="entry name" value="FAD-linked reductases, C-terminal domain"/>
    <property type="match status" value="1"/>
</dbReference>
<dbReference type="GO" id="GO:0050660">
    <property type="term" value="F:flavin adenine dinucleotide binding"/>
    <property type="evidence" value="ECO:0007669"/>
    <property type="project" value="InterPro"/>
</dbReference>
<keyword evidence="3 4" id="KW-0274">FAD</keyword>
<evidence type="ECO:0000256" key="5">
    <source>
        <dbReference type="SAM" id="SignalP"/>
    </source>
</evidence>
<feature type="chain" id="PRO_5026965452" description="Glucose-methanol-choline oxidoreductase N-terminal domain-containing protein" evidence="5">
    <location>
        <begin position="22"/>
        <end position="632"/>
    </location>
</feature>
<feature type="active site" description="Proton donor" evidence="2">
    <location>
        <position position="563"/>
    </location>
</feature>
<feature type="active site" description="Proton acceptor" evidence="2">
    <location>
        <position position="607"/>
    </location>
</feature>